<dbReference type="Gene3D" id="1.20.5.340">
    <property type="match status" value="1"/>
</dbReference>
<dbReference type="FunFam" id="1.20.5.340:FF:000018">
    <property type="entry name" value="Mitochondrial protein FMP32"/>
    <property type="match status" value="1"/>
</dbReference>
<dbReference type="Proteomes" id="UP000266188">
    <property type="component" value="Unassembled WGS sequence"/>
</dbReference>
<keyword evidence="8" id="KW-0496">Mitochondrion</keyword>
<evidence type="ECO:0000256" key="4">
    <source>
        <dbReference type="ARBA" id="ARBA00022692"/>
    </source>
</evidence>
<dbReference type="OrthoDB" id="889336at2759"/>
<protein>
    <submittedName>
        <fullName evidence="11">Mitochondrial protein</fullName>
    </submittedName>
</protein>
<evidence type="ECO:0000256" key="10">
    <source>
        <dbReference type="SAM" id="Phobius"/>
    </source>
</evidence>
<organism evidence="11 12">
    <name type="scientific">Aspergillus sclerotialis</name>
    <dbReference type="NCBI Taxonomy" id="2070753"/>
    <lineage>
        <taxon>Eukaryota</taxon>
        <taxon>Fungi</taxon>
        <taxon>Dikarya</taxon>
        <taxon>Ascomycota</taxon>
        <taxon>Pezizomycotina</taxon>
        <taxon>Eurotiomycetes</taxon>
        <taxon>Eurotiomycetidae</taxon>
        <taxon>Eurotiales</taxon>
        <taxon>Aspergillaceae</taxon>
        <taxon>Aspergillus</taxon>
        <taxon>Aspergillus subgen. Polypaecilum</taxon>
    </lineage>
</organism>
<comment type="subcellular location">
    <subcellularLocation>
        <location evidence="1">Membrane</location>
        <topology evidence="1">Single-pass membrane protein</topology>
    </subcellularLocation>
    <subcellularLocation>
        <location evidence="2">Mitochondrion</location>
    </subcellularLocation>
</comment>
<reference evidence="12" key="1">
    <citation type="submission" date="2017-02" db="EMBL/GenBank/DDBJ databases">
        <authorList>
            <person name="Tafer H."/>
            <person name="Lopandic K."/>
        </authorList>
    </citation>
    <scope>NUCLEOTIDE SEQUENCE [LARGE SCALE GENOMIC DNA]</scope>
    <source>
        <strain evidence="12">CBS 366.77</strain>
    </source>
</reference>
<dbReference type="GO" id="GO:0033617">
    <property type="term" value="P:mitochondrial respiratory chain complex IV assembly"/>
    <property type="evidence" value="ECO:0007669"/>
    <property type="project" value="TreeGrafter"/>
</dbReference>
<keyword evidence="7" id="KW-0175">Coiled coil</keyword>
<evidence type="ECO:0000313" key="11">
    <source>
        <dbReference type="EMBL" id="RJE26582.1"/>
    </source>
</evidence>
<keyword evidence="6 10" id="KW-1133">Transmembrane helix</keyword>
<feature type="transmembrane region" description="Helical" evidence="10">
    <location>
        <begin position="285"/>
        <end position="306"/>
    </location>
</feature>
<evidence type="ECO:0000256" key="9">
    <source>
        <dbReference type="ARBA" id="ARBA00023136"/>
    </source>
</evidence>
<evidence type="ECO:0000313" key="12">
    <source>
        <dbReference type="Proteomes" id="UP000266188"/>
    </source>
</evidence>
<keyword evidence="5" id="KW-0809">Transit peptide</keyword>
<dbReference type="PANTHER" id="PTHR14360:SF1">
    <property type="entry name" value="PROTEIN FMP32, MITOCHONDRIAL"/>
    <property type="match status" value="1"/>
</dbReference>
<keyword evidence="12" id="KW-1185">Reference proteome</keyword>
<evidence type="ECO:0000256" key="8">
    <source>
        <dbReference type="ARBA" id="ARBA00023128"/>
    </source>
</evidence>
<dbReference type="GO" id="GO:0016020">
    <property type="term" value="C:membrane"/>
    <property type="evidence" value="ECO:0007669"/>
    <property type="project" value="UniProtKB-SubCell"/>
</dbReference>
<comment type="similarity">
    <text evidence="3">Belongs to the CCDC90 family.</text>
</comment>
<evidence type="ECO:0000256" key="1">
    <source>
        <dbReference type="ARBA" id="ARBA00004167"/>
    </source>
</evidence>
<name>A0A3A2ZTV5_9EURO</name>
<dbReference type="AlphaFoldDB" id="A0A3A2ZTV5"/>
<keyword evidence="4 10" id="KW-0812">Transmembrane</keyword>
<evidence type="ECO:0000256" key="7">
    <source>
        <dbReference type="ARBA" id="ARBA00023054"/>
    </source>
</evidence>
<dbReference type="GO" id="GO:0005739">
    <property type="term" value="C:mitochondrion"/>
    <property type="evidence" value="ECO:0007669"/>
    <property type="project" value="UniProtKB-SubCell"/>
</dbReference>
<keyword evidence="9 10" id="KW-0472">Membrane</keyword>
<evidence type="ECO:0000256" key="5">
    <source>
        <dbReference type="ARBA" id="ARBA00022946"/>
    </source>
</evidence>
<evidence type="ECO:0000256" key="2">
    <source>
        <dbReference type="ARBA" id="ARBA00004173"/>
    </source>
</evidence>
<proteinExistence type="inferred from homology"/>
<sequence>MVPPKNITEVPRTALPRLTWNGSSRIATFSSTHNAPLSKRQKTQQSIYAHNSFSLKPHSSHSFYSPPVFPVIGHGQYLAVRGLSTSTNSILKHSSAESRGNPVRYNGVYVAAFKPARRAFHASAALARDHHFDTLKFVQRLKDEGFSEEQAVAMMRVLNDVIQESIQNLTRTMVLREDSERSTYTQKVDFAKLRSELLNADSTEAQLTRSSHEKIAADLAKLNSRLRDEIGRTQASVRLDLNLEKGRIREEANGQEMRIKETETRIEQEVAGLRERVEAVKFSTLQWLMGVCTGTAALILGAWRLFM</sequence>
<gene>
    <name evidence="11" type="ORF">PHISCL_01094</name>
</gene>
<evidence type="ECO:0000256" key="6">
    <source>
        <dbReference type="ARBA" id="ARBA00022989"/>
    </source>
</evidence>
<accession>A0A3A2ZTV5</accession>
<dbReference type="PANTHER" id="PTHR14360">
    <property type="entry name" value="PROTEIN FMP32, MITOCHONDRIAL"/>
    <property type="match status" value="1"/>
</dbReference>
<dbReference type="EMBL" id="MVGC01000019">
    <property type="protein sequence ID" value="RJE26582.1"/>
    <property type="molecule type" value="Genomic_DNA"/>
</dbReference>
<dbReference type="Pfam" id="PF07798">
    <property type="entry name" value="CCDC90-like"/>
    <property type="match status" value="1"/>
</dbReference>
<comment type="caution">
    <text evidence="11">The sequence shown here is derived from an EMBL/GenBank/DDBJ whole genome shotgun (WGS) entry which is preliminary data.</text>
</comment>
<dbReference type="InterPro" id="IPR024461">
    <property type="entry name" value="CCDC90-like"/>
</dbReference>
<evidence type="ECO:0000256" key="3">
    <source>
        <dbReference type="ARBA" id="ARBA00007224"/>
    </source>
</evidence>